<evidence type="ECO:0000256" key="4">
    <source>
        <dbReference type="ARBA" id="ARBA00012339"/>
    </source>
</evidence>
<dbReference type="InterPro" id="IPR022761">
    <property type="entry name" value="Fumarate_lyase_N"/>
</dbReference>
<dbReference type="Proteomes" id="UP001302274">
    <property type="component" value="Unassembled WGS sequence"/>
</dbReference>
<evidence type="ECO:0000256" key="8">
    <source>
        <dbReference type="ARBA" id="ARBA00049115"/>
    </source>
</evidence>
<evidence type="ECO:0000256" key="2">
    <source>
        <dbReference type="ARBA" id="ARBA00004734"/>
    </source>
</evidence>
<dbReference type="RefSeq" id="WP_323577905.1">
    <property type="nucleotide sequence ID" value="NZ_JAYGJQ010000002.1"/>
</dbReference>
<dbReference type="PANTHER" id="PTHR43172:SF1">
    <property type="entry name" value="ADENYLOSUCCINATE LYASE"/>
    <property type="match status" value="1"/>
</dbReference>
<dbReference type="Gene3D" id="1.20.200.10">
    <property type="entry name" value="Fumarase/aspartase (Central domain)"/>
    <property type="match status" value="1"/>
</dbReference>
<evidence type="ECO:0000313" key="11">
    <source>
        <dbReference type="EMBL" id="MEA9357757.1"/>
    </source>
</evidence>
<dbReference type="PROSITE" id="PS00163">
    <property type="entry name" value="FUMARATE_LYASES"/>
    <property type="match status" value="1"/>
</dbReference>
<comment type="pathway">
    <text evidence="1">Purine metabolism; IMP biosynthesis via de novo pathway; 5-amino-1-(5-phospho-D-ribosyl)imidazole-4-carboxamide from 5-amino-1-(5-phospho-D-ribosyl)imidazole-4-carboxylate: step 2/2.</text>
</comment>
<accession>A0ABU5VXG8</accession>
<dbReference type="PRINTS" id="PR00145">
    <property type="entry name" value="ARGSUCLYASE"/>
</dbReference>
<dbReference type="PANTHER" id="PTHR43172">
    <property type="entry name" value="ADENYLOSUCCINATE LYASE"/>
    <property type="match status" value="1"/>
</dbReference>
<dbReference type="InterPro" id="IPR020557">
    <property type="entry name" value="Fumarate_lyase_CS"/>
</dbReference>
<comment type="caution">
    <text evidence="11">The sequence shown here is derived from an EMBL/GenBank/DDBJ whole genome shotgun (WGS) entry which is preliminary data.</text>
</comment>
<evidence type="ECO:0000256" key="6">
    <source>
        <dbReference type="ARBA" id="ARBA00023239"/>
    </source>
</evidence>
<protein>
    <recommendedName>
        <fullName evidence="5 9">Adenylosuccinate lyase</fullName>
        <ecNumber evidence="4 9">4.3.2.2</ecNumber>
    </recommendedName>
</protein>
<dbReference type="InterPro" id="IPR004769">
    <property type="entry name" value="Pur_lyase"/>
</dbReference>
<keyword evidence="6 11" id="KW-0456">Lyase</keyword>
<dbReference type="CDD" id="cd01360">
    <property type="entry name" value="Adenylsuccinate_lyase_1"/>
    <property type="match status" value="1"/>
</dbReference>
<evidence type="ECO:0000256" key="3">
    <source>
        <dbReference type="ARBA" id="ARBA00008273"/>
    </source>
</evidence>
<comment type="pathway">
    <text evidence="2">Purine metabolism; AMP biosynthesis via de novo pathway; AMP from IMP: step 2/2.</text>
</comment>
<evidence type="ECO:0000256" key="1">
    <source>
        <dbReference type="ARBA" id="ARBA00004706"/>
    </source>
</evidence>
<feature type="domain" description="Fumarate lyase N-terminal" evidence="10">
    <location>
        <begin position="13"/>
        <end position="282"/>
    </location>
</feature>
<dbReference type="NCBIfam" id="TIGR00928">
    <property type="entry name" value="purB"/>
    <property type="match status" value="1"/>
</dbReference>
<keyword evidence="12" id="KW-1185">Reference proteome</keyword>
<reference evidence="11 12" key="1">
    <citation type="submission" date="2023-11" db="EMBL/GenBank/DDBJ databases">
        <title>A Novel Polar Bacteriovorax (B. antarcticus) Isolated from the Biocrust in Antarctica.</title>
        <authorList>
            <person name="Mun W."/>
            <person name="Choi S.Y."/>
            <person name="Mitchell R.J."/>
        </authorList>
    </citation>
    <scope>NUCLEOTIDE SEQUENCE [LARGE SCALE GENOMIC DNA]</scope>
    <source>
        <strain evidence="11 12">PP10</strain>
    </source>
</reference>
<gene>
    <name evidence="11" type="primary">purB</name>
    <name evidence="11" type="ORF">SHI21_16115</name>
</gene>
<dbReference type="EC" id="4.3.2.2" evidence="4 9"/>
<evidence type="ECO:0000256" key="7">
    <source>
        <dbReference type="ARBA" id="ARBA00024477"/>
    </source>
</evidence>
<comment type="catalytic activity">
    <reaction evidence="7">
        <text>(2S)-2-[5-amino-1-(5-phospho-beta-D-ribosyl)imidazole-4-carboxamido]succinate = 5-amino-1-(5-phospho-beta-D-ribosyl)imidazole-4-carboxamide + fumarate</text>
        <dbReference type="Rhea" id="RHEA:23920"/>
        <dbReference type="ChEBI" id="CHEBI:29806"/>
        <dbReference type="ChEBI" id="CHEBI:58443"/>
        <dbReference type="ChEBI" id="CHEBI:58475"/>
        <dbReference type="EC" id="4.3.2.2"/>
    </reaction>
    <physiologicalReaction direction="left-to-right" evidence="7">
        <dbReference type="Rhea" id="RHEA:23921"/>
    </physiologicalReaction>
</comment>
<name>A0ABU5VXG8_9BACT</name>
<evidence type="ECO:0000256" key="9">
    <source>
        <dbReference type="NCBIfam" id="TIGR00928"/>
    </source>
</evidence>
<evidence type="ECO:0000259" key="10">
    <source>
        <dbReference type="Pfam" id="PF00206"/>
    </source>
</evidence>
<proteinExistence type="inferred from homology"/>
<dbReference type="SUPFAM" id="SSF48557">
    <property type="entry name" value="L-aspartase-like"/>
    <property type="match status" value="1"/>
</dbReference>
<organism evidence="11 12">
    <name type="scientific">Bacteriovorax antarcticus</name>
    <dbReference type="NCBI Taxonomy" id="3088717"/>
    <lineage>
        <taxon>Bacteria</taxon>
        <taxon>Pseudomonadati</taxon>
        <taxon>Bdellovibrionota</taxon>
        <taxon>Bacteriovoracia</taxon>
        <taxon>Bacteriovoracales</taxon>
        <taxon>Bacteriovoracaceae</taxon>
        <taxon>Bacteriovorax</taxon>
    </lineage>
</organism>
<sequence length="434" mass="49510">MIPRYEAKAITPIWSDENKFKTFLRIELELLRALEEKKMIPSGIAETIQNTAKIHTDRIDEIELTTRHDVIAFCTSITEQLPADIGKYFHYGVTSSDVIDSALTLQIKSSLDVVMKSYDAFLEALKARAIETKMLMTLGRSHGMYAEPMSFGQKLLGHYAEFKRRRSELQEFYDNELTIQLSGAVGNYTILTPDIEESVAKKLGVKVEDVSTQIIPRDRIAKMISITSLVANAIERLAVEIRHLHHSDVREVAEGFRAGQKGSSTMPHKKNPIASENLTGLSRFLRSHLTMALENAILWHERDISHSSAERLYLPDHFGILTYALDRFTTTLNLLDIDEKVIEGKVLAHTHYLSSFYLHFLIKNCESLTREDLYTVVQAASFDVEAKSNPLKYREFIQNELKSRKIDVKLPEVTPEGLRNIYLKSVDHVFNRVL</sequence>
<comment type="similarity">
    <text evidence="3">Belongs to the lyase 1 family. Adenylosuccinate lyase subfamily.</text>
</comment>
<evidence type="ECO:0000256" key="5">
    <source>
        <dbReference type="ARBA" id="ARBA00017058"/>
    </source>
</evidence>
<evidence type="ECO:0000313" key="12">
    <source>
        <dbReference type="Proteomes" id="UP001302274"/>
    </source>
</evidence>
<dbReference type="PRINTS" id="PR00149">
    <property type="entry name" value="FUMRATELYASE"/>
</dbReference>
<dbReference type="InterPro" id="IPR024083">
    <property type="entry name" value="Fumarase/histidase_N"/>
</dbReference>
<dbReference type="InterPro" id="IPR008948">
    <property type="entry name" value="L-Aspartase-like"/>
</dbReference>
<dbReference type="EMBL" id="JAYGJQ010000002">
    <property type="protein sequence ID" value="MEA9357757.1"/>
    <property type="molecule type" value="Genomic_DNA"/>
</dbReference>
<dbReference type="GO" id="GO:0016829">
    <property type="term" value="F:lyase activity"/>
    <property type="evidence" value="ECO:0007669"/>
    <property type="project" value="UniProtKB-KW"/>
</dbReference>
<dbReference type="Pfam" id="PF00206">
    <property type="entry name" value="Lyase_1"/>
    <property type="match status" value="1"/>
</dbReference>
<dbReference type="Gene3D" id="1.10.40.30">
    <property type="entry name" value="Fumarase/aspartase (C-terminal domain)"/>
    <property type="match status" value="1"/>
</dbReference>
<dbReference type="InterPro" id="IPR000362">
    <property type="entry name" value="Fumarate_lyase_fam"/>
</dbReference>
<dbReference type="Gene3D" id="1.10.275.10">
    <property type="entry name" value="Fumarase/aspartase (N-terminal domain)"/>
    <property type="match status" value="1"/>
</dbReference>
<comment type="catalytic activity">
    <reaction evidence="8">
        <text>N(6)-(1,2-dicarboxyethyl)-AMP = fumarate + AMP</text>
        <dbReference type="Rhea" id="RHEA:16853"/>
        <dbReference type="ChEBI" id="CHEBI:29806"/>
        <dbReference type="ChEBI" id="CHEBI:57567"/>
        <dbReference type="ChEBI" id="CHEBI:456215"/>
        <dbReference type="EC" id="4.3.2.2"/>
    </reaction>
    <physiologicalReaction direction="left-to-right" evidence="8">
        <dbReference type="Rhea" id="RHEA:16854"/>
    </physiologicalReaction>
</comment>